<organism evidence="8 9">
    <name type="scientific">Artemisia annua</name>
    <name type="common">Sweet wormwood</name>
    <dbReference type="NCBI Taxonomy" id="35608"/>
    <lineage>
        <taxon>Eukaryota</taxon>
        <taxon>Viridiplantae</taxon>
        <taxon>Streptophyta</taxon>
        <taxon>Embryophyta</taxon>
        <taxon>Tracheophyta</taxon>
        <taxon>Spermatophyta</taxon>
        <taxon>Magnoliopsida</taxon>
        <taxon>eudicotyledons</taxon>
        <taxon>Gunneridae</taxon>
        <taxon>Pentapetalae</taxon>
        <taxon>asterids</taxon>
        <taxon>campanulids</taxon>
        <taxon>Asterales</taxon>
        <taxon>Asteraceae</taxon>
        <taxon>Asteroideae</taxon>
        <taxon>Anthemideae</taxon>
        <taxon>Artemisiinae</taxon>
        <taxon>Artemisia</taxon>
    </lineage>
</organism>
<evidence type="ECO:0000256" key="5">
    <source>
        <dbReference type="ARBA" id="ARBA00023136"/>
    </source>
</evidence>
<keyword evidence="5 6" id="KW-0472">Membrane</keyword>
<proteinExistence type="inferred from homology"/>
<dbReference type="EMBL" id="PKPP01009006">
    <property type="protein sequence ID" value="PWA49273.1"/>
    <property type="molecule type" value="Genomic_DNA"/>
</dbReference>
<evidence type="ECO:0000256" key="6">
    <source>
        <dbReference type="RuleBase" id="RU363077"/>
    </source>
</evidence>
<evidence type="ECO:0000256" key="4">
    <source>
        <dbReference type="ARBA" id="ARBA00022989"/>
    </source>
</evidence>
<dbReference type="Proteomes" id="UP000245207">
    <property type="component" value="Unassembled WGS sequence"/>
</dbReference>
<evidence type="ECO:0000313" key="9">
    <source>
        <dbReference type="Proteomes" id="UP000245207"/>
    </source>
</evidence>
<feature type="domain" description="EamA" evidence="7">
    <location>
        <begin position="183"/>
        <end position="321"/>
    </location>
</feature>
<gene>
    <name evidence="8" type="ORF">CTI12_AA483550</name>
</gene>
<feature type="domain" description="EamA" evidence="7">
    <location>
        <begin position="10"/>
        <end position="145"/>
    </location>
</feature>
<feature type="transmembrane region" description="Helical" evidence="6">
    <location>
        <begin position="181"/>
        <end position="201"/>
    </location>
</feature>
<reference evidence="8 9" key="1">
    <citation type="journal article" date="2018" name="Mol. Plant">
        <title>The genome of Artemisia annua provides insight into the evolution of Asteraceae family and artemisinin biosynthesis.</title>
        <authorList>
            <person name="Shen Q."/>
            <person name="Zhang L."/>
            <person name="Liao Z."/>
            <person name="Wang S."/>
            <person name="Yan T."/>
            <person name="Shi P."/>
            <person name="Liu M."/>
            <person name="Fu X."/>
            <person name="Pan Q."/>
            <person name="Wang Y."/>
            <person name="Lv Z."/>
            <person name="Lu X."/>
            <person name="Zhang F."/>
            <person name="Jiang W."/>
            <person name="Ma Y."/>
            <person name="Chen M."/>
            <person name="Hao X."/>
            <person name="Li L."/>
            <person name="Tang Y."/>
            <person name="Lv G."/>
            <person name="Zhou Y."/>
            <person name="Sun X."/>
            <person name="Brodelius P.E."/>
            <person name="Rose J.K.C."/>
            <person name="Tang K."/>
        </authorList>
    </citation>
    <scope>NUCLEOTIDE SEQUENCE [LARGE SCALE GENOMIC DNA]</scope>
    <source>
        <strain evidence="9">cv. Huhao1</strain>
        <tissue evidence="8">Leaf</tissue>
    </source>
</reference>
<feature type="transmembrane region" description="Helical" evidence="6">
    <location>
        <begin position="39"/>
        <end position="59"/>
    </location>
</feature>
<protein>
    <recommendedName>
        <fullName evidence="6">WAT1-related protein</fullName>
    </recommendedName>
</protein>
<comment type="subcellular location">
    <subcellularLocation>
        <location evidence="1 6">Membrane</location>
        <topology evidence="1 6">Multi-pass membrane protein</topology>
    </subcellularLocation>
</comment>
<evidence type="ECO:0000313" key="8">
    <source>
        <dbReference type="EMBL" id="PWA49273.1"/>
    </source>
</evidence>
<dbReference type="OrthoDB" id="1728340at2759"/>
<dbReference type="AlphaFoldDB" id="A0A2U1LJU6"/>
<feature type="transmembrane region" description="Helical" evidence="6">
    <location>
        <begin position="246"/>
        <end position="270"/>
    </location>
</feature>
<feature type="transmembrane region" description="Helical" evidence="6">
    <location>
        <begin position="302"/>
        <end position="322"/>
    </location>
</feature>
<keyword evidence="4 6" id="KW-1133">Transmembrane helix</keyword>
<accession>A0A2U1LJU6</accession>
<dbReference type="InterPro" id="IPR000620">
    <property type="entry name" value="EamA_dom"/>
</dbReference>
<evidence type="ECO:0000256" key="3">
    <source>
        <dbReference type="ARBA" id="ARBA00022692"/>
    </source>
</evidence>
<feature type="transmembrane region" description="Helical" evidence="6">
    <location>
        <begin position="213"/>
        <end position="234"/>
    </location>
</feature>
<sequence>MGFLDEYKPVIVMLFLQLTYAAMSVSAKAALLQGMSPRVFVFYRQAFGTLFIAPVAFFSSRTKAKGNSMGWKSFSLIFIAALIGVTGNQMIQYEGIYLATSTAASALSNLIPAITFVAASIIGLEPINMRSLRTIAKILGTVVCVTSAAAMTLVKGPKLLNSQLPSGNSLLSNLTESDDRWLLGCLCLFAGCCCWSFWLIIQVPITRNYPDHLSLSAWMCFIGTVQCGIVALFTDPYLEAWKINSVFQLGTCVYAGCVGSGISIVAQAWVIERRGPVFSAMFNPLNTVIVTIFASIFLQEQIYFGSVIGALGIITGLYVVLWGKAKDVKELKEEQVKQSLISQNDQIKTVQVVVDGSNLTEPFLPK</sequence>
<dbReference type="InterPro" id="IPR037185">
    <property type="entry name" value="EmrE-like"/>
</dbReference>
<dbReference type="InterPro" id="IPR030184">
    <property type="entry name" value="WAT1-related"/>
</dbReference>
<keyword evidence="9" id="KW-1185">Reference proteome</keyword>
<dbReference type="GO" id="GO:0022857">
    <property type="term" value="F:transmembrane transporter activity"/>
    <property type="evidence" value="ECO:0007669"/>
    <property type="project" value="InterPro"/>
</dbReference>
<feature type="transmembrane region" description="Helical" evidence="6">
    <location>
        <begin position="97"/>
        <end position="122"/>
    </location>
</feature>
<feature type="transmembrane region" description="Helical" evidence="6">
    <location>
        <begin position="134"/>
        <end position="154"/>
    </location>
</feature>
<evidence type="ECO:0000259" key="7">
    <source>
        <dbReference type="Pfam" id="PF00892"/>
    </source>
</evidence>
<comment type="similarity">
    <text evidence="2 6">Belongs to the drug/metabolite transporter (DMT) superfamily. Plant drug/metabolite exporter (P-DME) (TC 2.A.7.4) family.</text>
</comment>
<dbReference type="SUPFAM" id="SSF103481">
    <property type="entry name" value="Multidrug resistance efflux transporter EmrE"/>
    <property type="match status" value="1"/>
</dbReference>
<comment type="caution">
    <text evidence="8">The sequence shown here is derived from an EMBL/GenBank/DDBJ whole genome shotgun (WGS) entry which is preliminary data.</text>
</comment>
<feature type="transmembrane region" description="Helical" evidence="6">
    <location>
        <begin position="71"/>
        <end position="91"/>
    </location>
</feature>
<dbReference type="Pfam" id="PF00892">
    <property type="entry name" value="EamA"/>
    <property type="match status" value="2"/>
</dbReference>
<dbReference type="PANTHER" id="PTHR31218">
    <property type="entry name" value="WAT1-RELATED PROTEIN"/>
    <property type="match status" value="1"/>
</dbReference>
<name>A0A2U1LJU6_ARTAN</name>
<evidence type="ECO:0000256" key="2">
    <source>
        <dbReference type="ARBA" id="ARBA00007635"/>
    </source>
</evidence>
<feature type="transmembrane region" description="Helical" evidence="6">
    <location>
        <begin position="277"/>
        <end position="296"/>
    </location>
</feature>
<dbReference type="GO" id="GO:0016020">
    <property type="term" value="C:membrane"/>
    <property type="evidence" value="ECO:0007669"/>
    <property type="project" value="UniProtKB-SubCell"/>
</dbReference>
<keyword evidence="3 6" id="KW-0812">Transmembrane</keyword>
<evidence type="ECO:0000256" key="1">
    <source>
        <dbReference type="ARBA" id="ARBA00004141"/>
    </source>
</evidence>